<dbReference type="GO" id="GO:0008765">
    <property type="term" value="F:UDP-N-acetylmuramoylalanyl-D-glutamate-2,6-diaminopimelate ligase activity"/>
    <property type="evidence" value="ECO:0007669"/>
    <property type="project" value="UniProtKB-UniRule"/>
</dbReference>
<dbReference type="Pfam" id="PF08245">
    <property type="entry name" value="Mur_ligase_M"/>
    <property type="match status" value="1"/>
</dbReference>
<dbReference type="EC" id="6.3.2.13" evidence="4"/>
<dbReference type="InterPro" id="IPR036615">
    <property type="entry name" value="Mur_ligase_C_dom_sf"/>
</dbReference>
<feature type="binding site" evidence="4">
    <location>
        <begin position="157"/>
        <end position="158"/>
    </location>
    <ligand>
        <name>UDP-N-acetyl-alpha-D-muramoyl-L-alanyl-D-glutamate</name>
        <dbReference type="ChEBI" id="CHEBI:83900"/>
    </ligand>
</feature>
<dbReference type="NCBIfam" id="NF001124">
    <property type="entry name" value="PRK00139.1-2"/>
    <property type="match status" value="1"/>
</dbReference>
<organism evidence="8 9">
    <name type="scientific">Corynebacterium hindlerae</name>
    <dbReference type="NCBI Taxonomy" id="699041"/>
    <lineage>
        <taxon>Bacteria</taxon>
        <taxon>Bacillati</taxon>
        <taxon>Actinomycetota</taxon>
        <taxon>Actinomycetes</taxon>
        <taxon>Mycobacteriales</taxon>
        <taxon>Corynebacteriaceae</taxon>
        <taxon>Corynebacterium</taxon>
    </lineage>
</organism>
<evidence type="ECO:0000256" key="2">
    <source>
        <dbReference type="ARBA" id="ARBA00022618"/>
    </source>
</evidence>
<evidence type="ECO:0000313" key="9">
    <source>
        <dbReference type="Proteomes" id="UP000515570"/>
    </source>
</evidence>
<evidence type="ECO:0000256" key="1">
    <source>
        <dbReference type="ARBA" id="ARBA00005898"/>
    </source>
</evidence>
<dbReference type="SUPFAM" id="SSF53244">
    <property type="entry name" value="MurD-like peptide ligases, peptide-binding domain"/>
    <property type="match status" value="1"/>
</dbReference>
<name>A0A7G5FEH5_9CORY</name>
<accession>A0A7G5FEH5</accession>
<comment type="pathway">
    <text evidence="4 5">Cell wall biogenesis; peptidoglycan biosynthesis.</text>
</comment>
<comment type="function">
    <text evidence="4">Catalyzes the addition of meso-diaminopimelic acid to the nucleotide precursor UDP-N-acetylmuramoyl-L-alanyl-D-glutamate (UMAG) in the biosynthesis of bacterial cell-wall peptidoglycan.</text>
</comment>
<feature type="modified residue" description="N6-carboxylysine" evidence="4">
    <location>
        <position position="224"/>
    </location>
</feature>
<evidence type="ECO:0000256" key="3">
    <source>
        <dbReference type="ARBA" id="ARBA00023306"/>
    </source>
</evidence>
<dbReference type="NCBIfam" id="TIGR01085">
    <property type="entry name" value="murE"/>
    <property type="match status" value="1"/>
</dbReference>
<dbReference type="Gene3D" id="3.90.190.20">
    <property type="entry name" value="Mur ligase, C-terminal domain"/>
    <property type="match status" value="1"/>
</dbReference>
<feature type="binding site" evidence="4">
    <location>
        <position position="184"/>
    </location>
    <ligand>
        <name>UDP-N-acetyl-alpha-D-muramoyl-L-alanyl-D-glutamate</name>
        <dbReference type="ChEBI" id="CHEBI:83900"/>
    </ligand>
</feature>
<feature type="binding site" evidence="4">
    <location>
        <position position="192"/>
    </location>
    <ligand>
        <name>UDP-N-acetyl-alpha-D-muramoyl-L-alanyl-D-glutamate</name>
        <dbReference type="ChEBI" id="CHEBI:83900"/>
    </ligand>
</feature>
<feature type="binding site" evidence="4">
    <location>
        <position position="472"/>
    </location>
    <ligand>
        <name>meso-2,6-diaminopimelate</name>
        <dbReference type="ChEBI" id="CHEBI:57791"/>
    </ligand>
</feature>
<feature type="binding site" evidence="4">
    <location>
        <begin position="410"/>
        <end position="413"/>
    </location>
    <ligand>
        <name>meso-2,6-diaminopimelate</name>
        <dbReference type="ChEBI" id="CHEBI:57791"/>
    </ligand>
</feature>
<sequence>MSITVNELVTLSQGRLCGDSTPNLSFSHITLNSTELNDGSLFAALPGLHVHGAQHAEGTPAAAILTDEDGYQILRDKAETRPVIVAPDIRAVLGEISAAVFGHPSHELQVLGVTGTSGKTTTTYLLEAGLIAEGHKVGLIGTTGTRINGVAVPTKLTTPEAPKLQELFRMMVDEGCTHVVMEVSSHAISLGRIAGTRFAVGGFTNLSQDHLDFHNTMEEYFEAKAGFFHVGSPLRAERAVVMVDDEWGRKIAEIAGAGTVTVSATGDAEVSVGEVQTNAAGFQEFALLIDGRSHRIQLALPGQFNVANAALAVAIAATAGSDVEKFSAGISEVGVPGRMERIDEGQDFLAVVDYAHKPAAVAAVLESVKAQTKGRVGVVLGAGGDRDATKRPLMGAAAVNIADYVLVTDDNPRSEDPALIRSAVMEGAKNALATVTHNPVVEEIGDRGQAIIAAVEWAQPGDAIIVAGKGHENGQLVAGVNHPFDDREHVRDALRARAERSGA</sequence>
<protein>
    <recommendedName>
        <fullName evidence="4">UDP-N-acetylmuramoyl-L-alanyl-D-glutamate--2,6-diaminopimelate ligase</fullName>
        <ecNumber evidence="4">6.3.2.13</ecNumber>
    </recommendedName>
    <alternativeName>
        <fullName evidence="4">Meso-A2pm-adding enzyme</fullName>
    </alternativeName>
    <alternativeName>
        <fullName evidence="4">Meso-diaminopimelate-adding enzyme</fullName>
    </alternativeName>
    <alternativeName>
        <fullName evidence="4">UDP-MurNAc-L-Ala-D-Glu:meso-diaminopimelate ligase</fullName>
    </alternativeName>
    <alternativeName>
        <fullName evidence="4">UDP-MurNAc-tripeptide synthetase</fullName>
    </alternativeName>
    <alternativeName>
        <fullName evidence="4">UDP-N-acetylmuramyl-tripeptide synthetase</fullName>
    </alternativeName>
</protein>
<dbReference type="UniPathway" id="UPA00219"/>
<comment type="similarity">
    <text evidence="1 4">Belongs to the MurCDEF family. MurE subfamily.</text>
</comment>
<feature type="binding site" evidence="4">
    <location>
        <position position="468"/>
    </location>
    <ligand>
        <name>meso-2,6-diaminopimelate</name>
        <dbReference type="ChEBI" id="CHEBI:57791"/>
    </ligand>
</feature>
<evidence type="ECO:0000259" key="7">
    <source>
        <dbReference type="Pfam" id="PF08245"/>
    </source>
</evidence>
<dbReference type="InterPro" id="IPR035911">
    <property type="entry name" value="MurE/MurF_N"/>
</dbReference>
<keyword evidence="4" id="KW-0067">ATP-binding</keyword>
<comment type="cofactor">
    <cofactor evidence="4">
        <name>Mg(2+)</name>
        <dbReference type="ChEBI" id="CHEBI:18420"/>
    </cofactor>
</comment>
<keyword evidence="2 4" id="KW-0132">Cell division</keyword>
<comment type="catalytic activity">
    <reaction evidence="4">
        <text>UDP-N-acetyl-alpha-D-muramoyl-L-alanyl-D-glutamate + meso-2,6-diaminopimelate + ATP = UDP-N-acetyl-alpha-D-muramoyl-L-alanyl-gamma-D-glutamyl-meso-2,6-diaminopimelate + ADP + phosphate + H(+)</text>
        <dbReference type="Rhea" id="RHEA:23676"/>
        <dbReference type="ChEBI" id="CHEBI:15378"/>
        <dbReference type="ChEBI" id="CHEBI:30616"/>
        <dbReference type="ChEBI" id="CHEBI:43474"/>
        <dbReference type="ChEBI" id="CHEBI:57791"/>
        <dbReference type="ChEBI" id="CHEBI:83900"/>
        <dbReference type="ChEBI" id="CHEBI:83905"/>
        <dbReference type="ChEBI" id="CHEBI:456216"/>
        <dbReference type="EC" id="6.3.2.13"/>
    </reaction>
</comment>
<keyword evidence="4" id="KW-0547">Nucleotide-binding</keyword>
<dbReference type="PANTHER" id="PTHR23135">
    <property type="entry name" value="MUR LIGASE FAMILY MEMBER"/>
    <property type="match status" value="1"/>
</dbReference>
<comment type="caution">
    <text evidence="4">Lacks conserved residue(s) required for the propagation of feature annotation.</text>
</comment>
<dbReference type="GO" id="GO:0008360">
    <property type="term" value="P:regulation of cell shape"/>
    <property type="evidence" value="ECO:0007669"/>
    <property type="project" value="UniProtKB-KW"/>
</dbReference>
<dbReference type="EMBL" id="CP059833">
    <property type="protein sequence ID" value="QMV85016.1"/>
    <property type="molecule type" value="Genomic_DNA"/>
</dbReference>
<feature type="binding site" evidence="4">
    <location>
        <begin position="115"/>
        <end position="121"/>
    </location>
    <ligand>
        <name>ATP</name>
        <dbReference type="ChEBI" id="CHEBI:30616"/>
    </ligand>
</feature>
<dbReference type="InterPro" id="IPR013221">
    <property type="entry name" value="Mur_ligase_cen"/>
</dbReference>
<keyword evidence="4 5" id="KW-0573">Peptidoglycan synthesis</keyword>
<dbReference type="RefSeq" id="WP_182385823.1">
    <property type="nucleotide sequence ID" value="NZ_CP059833.1"/>
</dbReference>
<evidence type="ECO:0000313" key="8">
    <source>
        <dbReference type="EMBL" id="QMV85016.1"/>
    </source>
</evidence>
<evidence type="ECO:0000256" key="5">
    <source>
        <dbReference type="RuleBase" id="RU004135"/>
    </source>
</evidence>
<dbReference type="HAMAP" id="MF_00208">
    <property type="entry name" value="MurE"/>
    <property type="match status" value="1"/>
</dbReference>
<dbReference type="InterPro" id="IPR004101">
    <property type="entry name" value="Mur_ligase_C"/>
</dbReference>
<dbReference type="SUPFAM" id="SSF63418">
    <property type="entry name" value="MurE/MurF N-terminal domain"/>
    <property type="match status" value="1"/>
</dbReference>
<gene>
    <name evidence="4" type="primary">murE</name>
    <name evidence="8" type="ORF">HW450_11885</name>
</gene>
<dbReference type="Gene3D" id="3.40.1390.10">
    <property type="entry name" value="MurE/MurF, N-terminal domain"/>
    <property type="match status" value="1"/>
</dbReference>
<dbReference type="NCBIfam" id="NF001126">
    <property type="entry name" value="PRK00139.1-4"/>
    <property type="match status" value="1"/>
</dbReference>
<evidence type="ECO:0000256" key="4">
    <source>
        <dbReference type="HAMAP-Rule" id="MF_00208"/>
    </source>
</evidence>
<comment type="subcellular location">
    <subcellularLocation>
        <location evidence="4 5">Cytoplasm</location>
    </subcellularLocation>
</comment>
<reference evidence="8 9" key="1">
    <citation type="submission" date="2020-07" db="EMBL/GenBank/DDBJ databases">
        <title>non toxigenic Corynebacterium sp. nov from a clinical source.</title>
        <authorList>
            <person name="Bernier A.-M."/>
            <person name="Bernard K."/>
        </authorList>
    </citation>
    <scope>NUCLEOTIDE SEQUENCE [LARGE SCALE GENOMIC DNA]</scope>
    <source>
        <strain evidence="9">NML 93-0612</strain>
    </source>
</reference>
<dbReference type="GO" id="GO:0051301">
    <property type="term" value="P:cell division"/>
    <property type="evidence" value="ECO:0007669"/>
    <property type="project" value="UniProtKB-KW"/>
</dbReference>
<dbReference type="GO" id="GO:0009252">
    <property type="term" value="P:peptidoglycan biosynthetic process"/>
    <property type="evidence" value="ECO:0007669"/>
    <property type="project" value="UniProtKB-UniRule"/>
</dbReference>
<dbReference type="GO" id="GO:0000287">
    <property type="term" value="F:magnesium ion binding"/>
    <property type="evidence" value="ECO:0007669"/>
    <property type="project" value="UniProtKB-UniRule"/>
</dbReference>
<keyword evidence="4" id="KW-0963">Cytoplasm</keyword>
<dbReference type="AlphaFoldDB" id="A0A7G5FEH5"/>
<dbReference type="GO" id="GO:0005737">
    <property type="term" value="C:cytoplasm"/>
    <property type="evidence" value="ECO:0007669"/>
    <property type="project" value="UniProtKB-SubCell"/>
</dbReference>
<keyword evidence="4" id="KW-0460">Magnesium</keyword>
<proteinExistence type="inferred from homology"/>
<feature type="short sequence motif" description="Meso-diaminopimelate recognition motif" evidence="4">
    <location>
        <begin position="410"/>
        <end position="413"/>
    </location>
</feature>
<feature type="binding site" evidence="4">
    <location>
        <position position="31"/>
    </location>
    <ligand>
        <name>UDP-N-acetyl-alpha-D-muramoyl-L-alanyl-D-glutamate</name>
        <dbReference type="ChEBI" id="CHEBI:83900"/>
    </ligand>
</feature>
<keyword evidence="4 5" id="KW-0133">Cell shape</keyword>
<dbReference type="PANTHER" id="PTHR23135:SF4">
    <property type="entry name" value="UDP-N-ACETYLMURAMOYL-L-ALANYL-D-GLUTAMATE--2,6-DIAMINOPIMELATE LIGASE MURE HOMOLOG, CHLOROPLASTIC"/>
    <property type="match status" value="1"/>
</dbReference>
<keyword evidence="3 4" id="KW-0131">Cell cycle</keyword>
<dbReference type="Gene3D" id="3.40.1190.10">
    <property type="entry name" value="Mur-like, catalytic domain"/>
    <property type="match status" value="1"/>
</dbReference>
<keyword evidence="9" id="KW-1185">Reference proteome</keyword>
<keyword evidence="4 8" id="KW-0436">Ligase</keyword>
<dbReference type="GO" id="GO:0005524">
    <property type="term" value="F:ATP binding"/>
    <property type="evidence" value="ECO:0007669"/>
    <property type="project" value="UniProtKB-UniRule"/>
</dbReference>
<dbReference type="Pfam" id="PF02875">
    <property type="entry name" value="Mur_ligase_C"/>
    <property type="match status" value="1"/>
</dbReference>
<keyword evidence="4 5" id="KW-0961">Cell wall biogenesis/degradation</keyword>
<feature type="domain" description="Mur ligase central" evidence="7">
    <location>
        <begin position="113"/>
        <end position="316"/>
    </location>
</feature>
<dbReference type="GO" id="GO:0071555">
    <property type="term" value="P:cell wall organization"/>
    <property type="evidence" value="ECO:0007669"/>
    <property type="project" value="UniProtKB-KW"/>
</dbReference>
<dbReference type="InterPro" id="IPR036565">
    <property type="entry name" value="Mur-like_cat_sf"/>
</dbReference>
<feature type="domain" description="Mur ligase C-terminal" evidence="6">
    <location>
        <begin position="337"/>
        <end position="470"/>
    </location>
</feature>
<comment type="PTM">
    <text evidence="4">Carboxylation is probably crucial for Mg(2+) binding and, consequently, for the gamma-phosphate positioning of ATP.</text>
</comment>
<feature type="binding site" evidence="4">
    <location>
        <position position="386"/>
    </location>
    <ligand>
        <name>meso-2,6-diaminopimelate</name>
        <dbReference type="ChEBI" id="CHEBI:57791"/>
    </ligand>
</feature>
<feature type="binding site" evidence="4">
    <location>
        <position position="33"/>
    </location>
    <ligand>
        <name>UDP-N-acetyl-alpha-D-muramoyl-L-alanyl-D-glutamate</name>
        <dbReference type="ChEBI" id="CHEBI:83900"/>
    </ligand>
</feature>
<dbReference type="Proteomes" id="UP000515570">
    <property type="component" value="Chromosome"/>
</dbReference>
<evidence type="ECO:0000259" key="6">
    <source>
        <dbReference type="Pfam" id="PF02875"/>
    </source>
</evidence>
<dbReference type="SUPFAM" id="SSF53623">
    <property type="entry name" value="MurD-like peptide ligases, catalytic domain"/>
    <property type="match status" value="1"/>
</dbReference>
<dbReference type="InterPro" id="IPR005761">
    <property type="entry name" value="UDP-N-AcMur-Glu-dNH2Pim_ligase"/>
</dbReference>